<organism evidence="9 10">
    <name type="scientific">Roseinatronobacter ekhonensis</name>
    <dbReference type="NCBI Taxonomy" id="254356"/>
    <lineage>
        <taxon>Bacteria</taxon>
        <taxon>Pseudomonadati</taxon>
        <taxon>Pseudomonadota</taxon>
        <taxon>Alphaproteobacteria</taxon>
        <taxon>Rhodobacterales</taxon>
        <taxon>Paracoccaceae</taxon>
        <taxon>Roseinatronobacter</taxon>
    </lineage>
</organism>
<keyword evidence="4 7" id="KW-0812">Transmembrane</keyword>
<dbReference type="GO" id="GO:0015871">
    <property type="term" value="P:choline transport"/>
    <property type="evidence" value="ECO:0007669"/>
    <property type="project" value="TreeGrafter"/>
</dbReference>
<dbReference type="GO" id="GO:0031460">
    <property type="term" value="P:glycine betaine transport"/>
    <property type="evidence" value="ECO:0007669"/>
    <property type="project" value="TreeGrafter"/>
</dbReference>
<evidence type="ECO:0000313" key="9">
    <source>
        <dbReference type="EMBL" id="SUZ31828.1"/>
    </source>
</evidence>
<dbReference type="Pfam" id="PF00528">
    <property type="entry name" value="BPD_transp_1"/>
    <property type="match status" value="1"/>
</dbReference>
<evidence type="ECO:0000256" key="4">
    <source>
        <dbReference type="ARBA" id="ARBA00022692"/>
    </source>
</evidence>
<name>A0A3B0MDR0_9RHOB</name>
<dbReference type="SUPFAM" id="SSF161098">
    <property type="entry name" value="MetI-like"/>
    <property type="match status" value="1"/>
</dbReference>
<protein>
    <submittedName>
        <fullName evidence="9">Glycine betaine transport system permease protein OpuAB</fullName>
    </submittedName>
</protein>
<dbReference type="GO" id="GO:0005275">
    <property type="term" value="F:amine transmembrane transporter activity"/>
    <property type="evidence" value="ECO:0007669"/>
    <property type="project" value="TreeGrafter"/>
</dbReference>
<evidence type="ECO:0000256" key="1">
    <source>
        <dbReference type="ARBA" id="ARBA00004651"/>
    </source>
</evidence>
<sequence length="350" mass="38171">MATYDFIFNGLGLRDWCDQDATTGPMSMADLLAGSGGGQAEKTMLQSLWELPFPSLDALNQACPAISRSRDLTRGLEESFLNVKDPLKVVLDPITQPLSWVLETALQIFTTTPWWVMLPLLLVLVWVASRSWALMGFVATALGFLLFVDHYTFAMQTMSIIFVCAFLCVVFGVPIGIAMSRSDTMQRISIPILDMLQTLPTFVYLIPLIFLFSVTEPKLYGIAIILYAIVPVIRLTDLGIRLVDKDVIEAAEAFGMTRHQKLVRVQIPLALPNIMAGVNQTIMMSLAMVVIASLVSAPGLGVLVLRGIRNLELGVGLMAGLGIVLLAVILDRVTKAALARVNAAASVPRH</sequence>
<dbReference type="Gene3D" id="1.10.3720.10">
    <property type="entry name" value="MetI-like"/>
    <property type="match status" value="1"/>
</dbReference>
<evidence type="ECO:0000256" key="2">
    <source>
        <dbReference type="ARBA" id="ARBA00022448"/>
    </source>
</evidence>
<keyword evidence="3" id="KW-1003">Cell membrane</keyword>
<reference evidence="10" key="1">
    <citation type="submission" date="2018-08" db="EMBL/GenBank/DDBJ databases">
        <authorList>
            <person name="Rodrigo-Torres L."/>
            <person name="Arahal R. D."/>
            <person name="Lucena T."/>
        </authorList>
    </citation>
    <scope>NUCLEOTIDE SEQUENCE [LARGE SCALE GENOMIC DNA]</scope>
    <source>
        <strain evidence="10">CECT 7235</strain>
    </source>
</reference>
<comment type="similarity">
    <text evidence="7">Belongs to the binding-protein-dependent transport system permease family.</text>
</comment>
<feature type="transmembrane region" description="Helical" evidence="7">
    <location>
        <begin position="134"/>
        <end position="153"/>
    </location>
</feature>
<feature type="transmembrane region" description="Helical" evidence="7">
    <location>
        <begin position="159"/>
        <end position="180"/>
    </location>
</feature>
<evidence type="ECO:0000256" key="6">
    <source>
        <dbReference type="ARBA" id="ARBA00023136"/>
    </source>
</evidence>
<keyword evidence="5 7" id="KW-1133">Transmembrane helix</keyword>
<accession>A0A3B0MDR0</accession>
<dbReference type="PANTHER" id="PTHR47737">
    <property type="entry name" value="GLYCINE BETAINE/PROLINE BETAINE TRANSPORT SYSTEM PERMEASE PROTEIN PROW"/>
    <property type="match status" value="1"/>
</dbReference>
<feature type="transmembrane region" description="Helical" evidence="7">
    <location>
        <begin position="192"/>
        <end position="213"/>
    </location>
</feature>
<dbReference type="InterPro" id="IPR000515">
    <property type="entry name" value="MetI-like"/>
</dbReference>
<feature type="transmembrane region" description="Helical" evidence="7">
    <location>
        <begin position="219"/>
        <end position="236"/>
    </location>
</feature>
<dbReference type="Proteomes" id="UP000272908">
    <property type="component" value="Unassembled WGS sequence"/>
</dbReference>
<dbReference type="GO" id="GO:0043190">
    <property type="term" value="C:ATP-binding cassette (ABC) transporter complex"/>
    <property type="evidence" value="ECO:0007669"/>
    <property type="project" value="TreeGrafter"/>
</dbReference>
<evidence type="ECO:0000256" key="5">
    <source>
        <dbReference type="ARBA" id="ARBA00022989"/>
    </source>
</evidence>
<evidence type="ECO:0000256" key="7">
    <source>
        <dbReference type="RuleBase" id="RU363032"/>
    </source>
</evidence>
<dbReference type="RefSeq" id="WP_121094303.1">
    <property type="nucleotide sequence ID" value="NZ_UIHC01000011.1"/>
</dbReference>
<feature type="transmembrane region" description="Helical" evidence="7">
    <location>
        <begin position="282"/>
        <end position="305"/>
    </location>
</feature>
<evidence type="ECO:0000313" key="10">
    <source>
        <dbReference type="Proteomes" id="UP000272908"/>
    </source>
</evidence>
<keyword evidence="10" id="KW-1185">Reference proteome</keyword>
<dbReference type="FunFam" id="1.10.3720.10:FF:000001">
    <property type="entry name" value="Glycine betaine ABC transporter, permease"/>
    <property type="match status" value="1"/>
</dbReference>
<dbReference type="PROSITE" id="PS50928">
    <property type="entry name" value="ABC_TM1"/>
    <property type="match status" value="1"/>
</dbReference>
<dbReference type="GO" id="GO:0015226">
    <property type="term" value="F:carnitine transmembrane transporter activity"/>
    <property type="evidence" value="ECO:0007669"/>
    <property type="project" value="TreeGrafter"/>
</dbReference>
<feature type="domain" description="ABC transmembrane type-1" evidence="8">
    <location>
        <begin position="154"/>
        <end position="334"/>
    </location>
</feature>
<dbReference type="AlphaFoldDB" id="A0A3B0MDR0"/>
<dbReference type="EMBL" id="UIHC01000011">
    <property type="protein sequence ID" value="SUZ31828.1"/>
    <property type="molecule type" value="Genomic_DNA"/>
</dbReference>
<dbReference type="InterPro" id="IPR035906">
    <property type="entry name" value="MetI-like_sf"/>
</dbReference>
<dbReference type="PANTHER" id="PTHR47737:SF1">
    <property type="entry name" value="GLYCINE BETAINE_PROLINE BETAINE TRANSPORT SYSTEM PERMEASE PROTEIN PROW"/>
    <property type="match status" value="1"/>
</dbReference>
<feature type="transmembrane region" description="Helical" evidence="7">
    <location>
        <begin position="105"/>
        <end position="127"/>
    </location>
</feature>
<gene>
    <name evidence="9" type="primary">opuAB_2</name>
    <name evidence="9" type="ORF">ROE7235_01579</name>
</gene>
<proteinExistence type="inferred from homology"/>
<keyword evidence="6 7" id="KW-0472">Membrane</keyword>
<evidence type="ECO:0000259" key="8">
    <source>
        <dbReference type="PROSITE" id="PS50928"/>
    </source>
</evidence>
<evidence type="ECO:0000256" key="3">
    <source>
        <dbReference type="ARBA" id="ARBA00022475"/>
    </source>
</evidence>
<feature type="transmembrane region" description="Helical" evidence="7">
    <location>
        <begin position="311"/>
        <end position="330"/>
    </location>
</feature>
<dbReference type="OrthoDB" id="9815258at2"/>
<dbReference type="CDD" id="cd06261">
    <property type="entry name" value="TM_PBP2"/>
    <property type="match status" value="1"/>
</dbReference>
<comment type="subcellular location">
    <subcellularLocation>
        <location evidence="1 7">Cell membrane</location>
        <topology evidence="1 7">Multi-pass membrane protein</topology>
    </subcellularLocation>
</comment>
<keyword evidence="2 7" id="KW-0813">Transport</keyword>